<sequence>MSSPSQPRKATTQKPPAKQATPPAAPQAIQATIATAPLNTMAMLGFILSLCGVVSGITAIPGIVLSHIGLNQIKHTGESGHGFALAGLIVGYCLVGLSVLAVFFILLFAVLIPLFVLGGLTAFTHRMH</sequence>
<organism evidence="4">
    <name type="scientific">freshwater metagenome</name>
    <dbReference type="NCBI Taxonomy" id="449393"/>
    <lineage>
        <taxon>unclassified sequences</taxon>
        <taxon>metagenomes</taxon>
        <taxon>ecological metagenomes</taxon>
    </lineage>
</organism>
<feature type="transmembrane region" description="Helical" evidence="2">
    <location>
        <begin position="103"/>
        <end position="123"/>
    </location>
</feature>
<evidence type="ECO:0000259" key="3">
    <source>
        <dbReference type="Pfam" id="PF13828"/>
    </source>
</evidence>
<feature type="region of interest" description="Disordered" evidence="1">
    <location>
        <begin position="1"/>
        <end position="26"/>
    </location>
</feature>
<keyword evidence="2" id="KW-0812">Transmembrane</keyword>
<evidence type="ECO:0000256" key="2">
    <source>
        <dbReference type="SAM" id="Phobius"/>
    </source>
</evidence>
<evidence type="ECO:0000256" key="1">
    <source>
        <dbReference type="SAM" id="MobiDB-lite"/>
    </source>
</evidence>
<feature type="compositionally biased region" description="Low complexity" evidence="1">
    <location>
        <begin position="9"/>
        <end position="26"/>
    </location>
</feature>
<feature type="transmembrane region" description="Helical" evidence="2">
    <location>
        <begin position="80"/>
        <end position="97"/>
    </location>
</feature>
<proteinExistence type="predicted"/>
<reference evidence="4" key="1">
    <citation type="submission" date="2020-05" db="EMBL/GenBank/DDBJ databases">
        <authorList>
            <person name="Chiriac C."/>
            <person name="Salcher M."/>
            <person name="Ghai R."/>
            <person name="Kavagutti S V."/>
        </authorList>
    </citation>
    <scope>NUCLEOTIDE SEQUENCE</scope>
</reference>
<keyword evidence="2" id="KW-0472">Membrane</keyword>
<gene>
    <name evidence="4" type="ORF">UFOPK3516_00361</name>
</gene>
<protein>
    <submittedName>
        <fullName evidence="4">Unannotated protein</fullName>
    </submittedName>
</protein>
<name>A0A6J7F7N1_9ZZZZ</name>
<dbReference type="Pfam" id="PF13828">
    <property type="entry name" value="DUF4190"/>
    <property type="match status" value="1"/>
</dbReference>
<evidence type="ECO:0000313" key="4">
    <source>
        <dbReference type="EMBL" id="CAB4890941.1"/>
    </source>
</evidence>
<dbReference type="EMBL" id="CAFBMB010000015">
    <property type="protein sequence ID" value="CAB4890941.1"/>
    <property type="molecule type" value="Genomic_DNA"/>
</dbReference>
<feature type="domain" description="DUF4190" evidence="3">
    <location>
        <begin position="41"/>
        <end position="101"/>
    </location>
</feature>
<keyword evidence="2" id="KW-1133">Transmembrane helix</keyword>
<feature type="transmembrane region" description="Helical" evidence="2">
    <location>
        <begin position="46"/>
        <end position="68"/>
    </location>
</feature>
<dbReference type="AlphaFoldDB" id="A0A6J7F7N1"/>
<accession>A0A6J7F7N1</accession>
<dbReference type="InterPro" id="IPR025241">
    <property type="entry name" value="DUF4190"/>
</dbReference>